<gene>
    <name evidence="1" type="ORF">CC86DRAFT_301045</name>
</gene>
<proteinExistence type="predicted"/>
<protein>
    <submittedName>
        <fullName evidence="1">Uncharacterized protein</fullName>
    </submittedName>
</protein>
<dbReference type="OrthoDB" id="5279806at2759"/>
<evidence type="ECO:0000313" key="1">
    <source>
        <dbReference type="EMBL" id="KAF2822449.1"/>
    </source>
</evidence>
<dbReference type="Proteomes" id="UP000799424">
    <property type="component" value="Unassembled WGS sequence"/>
</dbReference>
<dbReference type="AlphaFoldDB" id="A0A6A6ZPD7"/>
<sequence length="236" mass="27659">MSDAAKSSAYLTSDFFRSAHFKMEALKQKEDSILHTRLEYIGQLSRREAQNYKLMHSLLSSAFSTSFSNIGDEYKPWPFDFGDGIDGQRELRKGKSWLAWYILAEGPDLFWQQWWMLPHDNPHTKNHIRDRAIEAFQETPGKLADHQRILARTLQKAVNEQASIESEWEESNPVRYFATYAKERLRRKDAGIPPTREILGHVPFRVNFRCPEEIVKRHEALFAERNTIRVAQPPRQ</sequence>
<keyword evidence="2" id="KW-1185">Reference proteome</keyword>
<organism evidence="1 2">
    <name type="scientific">Ophiobolus disseminans</name>
    <dbReference type="NCBI Taxonomy" id="1469910"/>
    <lineage>
        <taxon>Eukaryota</taxon>
        <taxon>Fungi</taxon>
        <taxon>Dikarya</taxon>
        <taxon>Ascomycota</taxon>
        <taxon>Pezizomycotina</taxon>
        <taxon>Dothideomycetes</taxon>
        <taxon>Pleosporomycetidae</taxon>
        <taxon>Pleosporales</taxon>
        <taxon>Pleosporineae</taxon>
        <taxon>Phaeosphaeriaceae</taxon>
        <taxon>Ophiobolus</taxon>
    </lineage>
</organism>
<accession>A0A6A6ZPD7</accession>
<name>A0A6A6ZPD7_9PLEO</name>
<evidence type="ECO:0000313" key="2">
    <source>
        <dbReference type="Proteomes" id="UP000799424"/>
    </source>
</evidence>
<reference evidence="1" key="1">
    <citation type="journal article" date="2020" name="Stud. Mycol.">
        <title>101 Dothideomycetes genomes: a test case for predicting lifestyles and emergence of pathogens.</title>
        <authorList>
            <person name="Haridas S."/>
            <person name="Albert R."/>
            <person name="Binder M."/>
            <person name="Bloem J."/>
            <person name="Labutti K."/>
            <person name="Salamov A."/>
            <person name="Andreopoulos B."/>
            <person name="Baker S."/>
            <person name="Barry K."/>
            <person name="Bills G."/>
            <person name="Bluhm B."/>
            <person name="Cannon C."/>
            <person name="Castanera R."/>
            <person name="Culley D."/>
            <person name="Daum C."/>
            <person name="Ezra D."/>
            <person name="Gonzalez J."/>
            <person name="Henrissat B."/>
            <person name="Kuo A."/>
            <person name="Liang C."/>
            <person name="Lipzen A."/>
            <person name="Lutzoni F."/>
            <person name="Magnuson J."/>
            <person name="Mondo S."/>
            <person name="Nolan M."/>
            <person name="Ohm R."/>
            <person name="Pangilinan J."/>
            <person name="Park H.-J."/>
            <person name="Ramirez L."/>
            <person name="Alfaro M."/>
            <person name="Sun H."/>
            <person name="Tritt A."/>
            <person name="Yoshinaga Y."/>
            <person name="Zwiers L.-H."/>
            <person name="Turgeon B."/>
            <person name="Goodwin S."/>
            <person name="Spatafora J."/>
            <person name="Crous P."/>
            <person name="Grigoriev I."/>
        </authorList>
    </citation>
    <scope>NUCLEOTIDE SEQUENCE</scope>
    <source>
        <strain evidence="1">CBS 113818</strain>
    </source>
</reference>
<dbReference type="EMBL" id="MU006234">
    <property type="protein sequence ID" value="KAF2822449.1"/>
    <property type="molecule type" value="Genomic_DNA"/>
</dbReference>